<dbReference type="InterPro" id="IPR039254">
    <property type="entry name" value="Rds1"/>
</dbReference>
<keyword evidence="2" id="KW-1185">Reference proteome</keyword>
<name>A0AA43QT69_9LECA</name>
<reference evidence="1" key="1">
    <citation type="journal article" date="2023" name="Genome Biol. Evol.">
        <title>First Whole Genome Sequence and Flow Cytometry Genome Size Data for the Lichen-Forming Fungus Ramalina farinacea (Ascomycota).</title>
        <authorList>
            <person name="Llewellyn T."/>
            <person name="Mian S."/>
            <person name="Hill R."/>
            <person name="Leitch I.J."/>
            <person name="Gaya E."/>
        </authorList>
    </citation>
    <scope>NUCLEOTIDE SEQUENCE</scope>
    <source>
        <strain evidence="1">LIQ254RAFAR</strain>
    </source>
</reference>
<dbReference type="PANTHER" id="PTHR38705">
    <property type="entry name" value="PROTEIN RDS1"/>
    <property type="match status" value="1"/>
</dbReference>
<dbReference type="AlphaFoldDB" id="A0AA43QT69"/>
<evidence type="ECO:0000313" key="1">
    <source>
        <dbReference type="EMBL" id="MDI1490403.1"/>
    </source>
</evidence>
<dbReference type="InterPro" id="IPR009078">
    <property type="entry name" value="Ferritin-like_SF"/>
</dbReference>
<comment type="caution">
    <text evidence="1">The sequence shown here is derived from an EMBL/GenBank/DDBJ whole genome shotgun (WGS) entry which is preliminary data.</text>
</comment>
<gene>
    <name evidence="1" type="ORF">OHK93_001606</name>
</gene>
<proteinExistence type="predicted"/>
<dbReference type="Pfam" id="PF13668">
    <property type="entry name" value="Ferritin_2"/>
    <property type="match status" value="1"/>
</dbReference>
<dbReference type="SUPFAM" id="SSF47240">
    <property type="entry name" value="Ferritin-like"/>
    <property type="match status" value="1"/>
</dbReference>
<sequence length="298" mass="31558">MEKRQTLPTVMSANDELVLQLALYLEHLELSLYSGGYENFTDAQYTAEGFPSGFRDNVGVIAQHEQTHSDTITAILTAAGKSPVPTCSYKFPYNDPTSFVDLANMITSVGIGAYLGGATLLMDNPDLLTAASSILTVEARHDSYLRAGVKGSPFPNAFDTSLTAVFAYNLAQMFIVSCPQNLPLTVLPTLTLTSPAPSPNLTPVAAGTPLQFTYDPSKFFVSVDASTPLYIAFINQQANITYTQVTSCGTNCAQIPVPEGKAGAAFAVLTTFNSAAALNETALTNFGALTAPAEVILS</sequence>
<organism evidence="1 2">
    <name type="scientific">Ramalina farinacea</name>
    <dbReference type="NCBI Taxonomy" id="258253"/>
    <lineage>
        <taxon>Eukaryota</taxon>
        <taxon>Fungi</taxon>
        <taxon>Dikarya</taxon>
        <taxon>Ascomycota</taxon>
        <taxon>Pezizomycotina</taxon>
        <taxon>Lecanoromycetes</taxon>
        <taxon>OSLEUM clade</taxon>
        <taxon>Lecanoromycetidae</taxon>
        <taxon>Lecanorales</taxon>
        <taxon>Lecanorineae</taxon>
        <taxon>Ramalinaceae</taxon>
        <taxon>Ramalina</taxon>
    </lineage>
</organism>
<evidence type="ECO:0000313" key="2">
    <source>
        <dbReference type="Proteomes" id="UP001161017"/>
    </source>
</evidence>
<dbReference type="PANTHER" id="PTHR38705:SF1">
    <property type="entry name" value="PROTEIN RDS1"/>
    <property type="match status" value="1"/>
</dbReference>
<evidence type="ECO:0008006" key="3">
    <source>
        <dbReference type="Google" id="ProtNLM"/>
    </source>
</evidence>
<dbReference type="Proteomes" id="UP001161017">
    <property type="component" value="Unassembled WGS sequence"/>
</dbReference>
<dbReference type="EMBL" id="JAPUFD010000011">
    <property type="protein sequence ID" value="MDI1490403.1"/>
    <property type="molecule type" value="Genomic_DNA"/>
</dbReference>
<accession>A0AA43QT69</accession>
<protein>
    <recommendedName>
        <fullName evidence="3">Ferritin-like domain-containing protein</fullName>
    </recommendedName>
</protein>